<accession>A0A6N6VPS3</accession>
<keyword evidence="3" id="KW-1185">Reference proteome</keyword>
<comment type="caution">
    <text evidence="2">The sequence shown here is derived from an EMBL/GenBank/DDBJ whole genome shotgun (WGS) entry which is preliminary data.</text>
</comment>
<gene>
    <name evidence="2" type="ORF">F2P47_02645</name>
</gene>
<evidence type="ECO:0000313" key="3">
    <source>
        <dbReference type="Proteomes" id="UP000468901"/>
    </source>
</evidence>
<dbReference type="InterPro" id="IPR011055">
    <property type="entry name" value="Dup_hybrid_motif"/>
</dbReference>
<dbReference type="Proteomes" id="UP000468901">
    <property type="component" value="Unassembled WGS sequence"/>
</dbReference>
<reference evidence="2 3" key="1">
    <citation type="submission" date="2019-09" db="EMBL/GenBank/DDBJ databases">
        <title>Parvibaculum sedimenti sp. nov., isolated from sediment.</title>
        <authorList>
            <person name="Wang Y."/>
        </authorList>
    </citation>
    <scope>NUCLEOTIDE SEQUENCE [LARGE SCALE GENOMIC DNA]</scope>
    <source>
        <strain evidence="2 3">HXT-9</strain>
    </source>
</reference>
<dbReference type="SUPFAM" id="SSF51261">
    <property type="entry name" value="Duplicated hybrid motif"/>
    <property type="match status" value="1"/>
</dbReference>
<organism evidence="2 3">
    <name type="scientific">Parvibaculum sedimenti</name>
    <dbReference type="NCBI Taxonomy" id="2608632"/>
    <lineage>
        <taxon>Bacteria</taxon>
        <taxon>Pseudomonadati</taxon>
        <taxon>Pseudomonadota</taxon>
        <taxon>Alphaproteobacteria</taxon>
        <taxon>Hyphomicrobiales</taxon>
        <taxon>Parvibaculaceae</taxon>
        <taxon>Parvibaculum</taxon>
    </lineage>
</organism>
<proteinExistence type="predicted"/>
<dbReference type="Gene3D" id="2.70.70.10">
    <property type="entry name" value="Glucose Permease (Domain IIA)"/>
    <property type="match status" value="1"/>
</dbReference>
<protein>
    <submittedName>
        <fullName evidence="2">Peptidoglycan DD-metalloendopeptidase family protein</fullName>
    </submittedName>
</protein>
<sequence>MSQRSPAACATGADGAGAALQVRVHQGAAEARSGRASIARSYSWIDCAFCFRRSLSRPLLLTRYDPESAAGRQNVSSRLIARSEPEGEPEGEQCAKGDENAITLRVLPSVEQKRRPCALSSRRIFVRGKDGPCSDHRSVVMSILRHVANVCLGAACLMGLGFSLDLDEVRVLLTSISGDEVPAPNLGDCLHNVDRSYWPRTYAAICKDIRAGIAAELTPVPAAATPLTRPATHEPPVLAPARSAPVARNSTAANVEPAAPRQNTEPHSCNIGETGMLTLRQGDAIRRRSAHFPGVTPTAQNTGGLALGVPPYCDLESPVAGQVLFAGEFKGYKSVLIIGLAGGHRLVIAGLGTLAVKRGEAIARGQILAASSADPAPALATAFGGEAASLIYFDMRNREGGAEPLPWLSAAS</sequence>
<evidence type="ECO:0000256" key="1">
    <source>
        <dbReference type="SAM" id="MobiDB-lite"/>
    </source>
</evidence>
<dbReference type="AlphaFoldDB" id="A0A6N6VPS3"/>
<name>A0A6N6VPS3_9HYPH</name>
<dbReference type="EMBL" id="WESC01000002">
    <property type="protein sequence ID" value="KAB7742187.1"/>
    <property type="molecule type" value="Genomic_DNA"/>
</dbReference>
<evidence type="ECO:0000313" key="2">
    <source>
        <dbReference type="EMBL" id="KAB7742187.1"/>
    </source>
</evidence>
<feature type="region of interest" description="Disordered" evidence="1">
    <location>
        <begin position="253"/>
        <end position="272"/>
    </location>
</feature>